<gene>
    <name evidence="1" type="ORF">BD310DRAFT_916876</name>
</gene>
<sequence>MCCAYVPVALTSIALGCLALGLRIYAVDRLVSCYLSMNHDVVLLSDVLDESRGPFGEFGLRGRTVRGRVNTG</sequence>
<evidence type="ECO:0000313" key="1">
    <source>
        <dbReference type="EMBL" id="TBU63153.1"/>
    </source>
</evidence>
<dbReference type="EMBL" id="ML145090">
    <property type="protein sequence ID" value="TBU63153.1"/>
    <property type="molecule type" value="Genomic_DNA"/>
</dbReference>
<evidence type="ECO:0000313" key="2">
    <source>
        <dbReference type="Proteomes" id="UP000292082"/>
    </source>
</evidence>
<protein>
    <submittedName>
        <fullName evidence="1">Uncharacterized protein</fullName>
    </submittedName>
</protein>
<reference evidence="1 2" key="1">
    <citation type="submission" date="2019-01" db="EMBL/GenBank/DDBJ databases">
        <title>Draft genome sequences of three monokaryotic isolates of the white-rot basidiomycete fungus Dichomitus squalens.</title>
        <authorList>
            <consortium name="DOE Joint Genome Institute"/>
            <person name="Lopez S.C."/>
            <person name="Andreopoulos B."/>
            <person name="Pangilinan J."/>
            <person name="Lipzen A."/>
            <person name="Riley R."/>
            <person name="Ahrendt S."/>
            <person name="Ng V."/>
            <person name="Barry K."/>
            <person name="Daum C."/>
            <person name="Grigoriev I.V."/>
            <person name="Hilden K.S."/>
            <person name="Makela M.R."/>
            <person name="de Vries R.P."/>
        </authorList>
    </citation>
    <scope>NUCLEOTIDE SEQUENCE [LARGE SCALE GENOMIC DNA]</scope>
    <source>
        <strain evidence="1 2">CBS 464.89</strain>
    </source>
</reference>
<name>A0A4Q9Q6P0_9APHY</name>
<organism evidence="1 2">
    <name type="scientific">Dichomitus squalens</name>
    <dbReference type="NCBI Taxonomy" id="114155"/>
    <lineage>
        <taxon>Eukaryota</taxon>
        <taxon>Fungi</taxon>
        <taxon>Dikarya</taxon>
        <taxon>Basidiomycota</taxon>
        <taxon>Agaricomycotina</taxon>
        <taxon>Agaricomycetes</taxon>
        <taxon>Polyporales</taxon>
        <taxon>Polyporaceae</taxon>
        <taxon>Dichomitus</taxon>
    </lineage>
</organism>
<dbReference type="AlphaFoldDB" id="A0A4Q9Q6P0"/>
<dbReference type="Proteomes" id="UP000292082">
    <property type="component" value="Unassembled WGS sequence"/>
</dbReference>
<proteinExistence type="predicted"/>
<keyword evidence="2" id="KW-1185">Reference proteome</keyword>
<accession>A0A4Q9Q6P0</accession>